<dbReference type="STRING" id="290397.Adeh_3072"/>
<dbReference type="HOGENOM" id="CLU_378406_0_0_7"/>
<sequence length="730" mass="78356">MPLLLVAAAGLGPGATRADGLTAAAEPTYALTRLRLTDATGLTTTTDSQSLTQQYRLGLDKSFSEALQWRANGMILRDEVWSDTEGASSDSTRQEWTLSTGLGWGGRTLGGSFTYDRDTVDAKYSVESANGGRQRTRVPTLVSETYGASMRWDPADLPSLNLRLSRANQFDEARTQYDTSSTTAGVTATYSPTSEVGLSYATTYSTVDDRVDDTSTWTLGQVATATYRRRFFEERSNAYLTYGLQSSISQTKATSALGTVRTQRPPLSGLSLVEAFPDIPSTDTLRANPALVDGNVQASVGIDLGFQRTLAGDTAQRDLGVEMAEPLEPVNLVQVWVDRLLPESVWRAVEWSAWRSDDNVNWVPVPLDGAVSFGPFQNRFEIPVQRTRSKYLKVVTRPIATTVTTDPALGAILVTDVMLFEEVSAASVAGRSTSLTNAVSGTVTTRLLDSPALRHDLSFQLAKTSGTSAAWTVANGLGLTQRLHRTATLTARVARTDSQSGGEHSGQFDWGTSLGVNPIPAASAGATYSGGWSQRSEGEQLRNAATVFARADLYQGLSVTGNAGQSYVSGLGSSTRTTFSSATTSIVPNRALNLSGTYAYSRARTEVGARVRDSEGQQASGLVTFTPFPALLATAGATRSTQSGTSPRLLWNYLVSYAPLRGGDLVLTAQHQETSDDAADATTKSTSGSVRWNVRPSAYLDLNYSNIDNRSPQSRTRTDSLMLHLFLTLS</sequence>
<protein>
    <submittedName>
        <fullName evidence="1">Uncharacterized protein</fullName>
    </submittedName>
</protein>
<gene>
    <name evidence="1" type="ordered locus">Adeh_3072</name>
</gene>
<proteinExistence type="predicted"/>
<organism evidence="1 2">
    <name type="scientific">Anaeromyxobacter dehalogenans (strain 2CP-C)</name>
    <dbReference type="NCBI Taxonomy" id="290397"/>
    <lineage>
        <taxon>Bacteria</taxon>
        <taxon>Pseudomonadati</taxon>
        <taxon>Myxococcota</taxon>
        <taxon>Myxococcia</taxon>
        <taxon>Myxococcales</taxon>
        <taxon>Cystobacterineae</taxon>
        <taxon>Anaeromyxobacteraceae</taxon>
        <taxon>Anaeromyxobacter</taxon>
    </lineage>
</organism>
<dbReference type="Proteomes" id="UP000001935">
    <property type="component" value="Chromosome"/>
</dbReference>
<dbReference type="RefSeq" id="WP_011422123.1">
    <property type="nucleotide sequence ID" value="NC_007760.1"/>
</dbReference>
<accession>Q2IE32</accession>
<evidence type="ECO:0000313" key="1">
    <source>
        <dbReference type="EMBL" id="ABC82841.1"/>
    </source>
</evidence>
<dbReference type="eggNOG" id="ENOG50318Z9">
    <property type="taxonomic scope" value="Bacteria"/>
</dbReference>
<evidence type="ECO:0000313" key="2">
    <source>
        <dbReference type="Proteomes" id="UP000001935"/>
    </source>
</evidence>
<dbReference type="AlphaFoldDB" id="Q2IE32"/>
<dbReference type="OrthoDB" id="5390626at2"/>
<dbReference type="KEGG" id="ade:Adeh_3072"/>
<reference evidence="1" key="1">
    <citation type="submission" date="2006-01" db="EMBL/GenBank/DDBJ databases">
        <title>Complete sequence of Anaeromyxobacter dehalogenans 2CP-C.</title>
        <authorList>
            <consortium name="US DOE Joint Genome Institute"/>
            <person name="Copeland A."/>
            <person name="Lucas S."/>
            <person name="Lapidus A."/>
            <person name="Barry K."/>
            <person name="Detter J.C."/>
            <person name="Glavina T."/>
            <person name="Hammon N."/>
            <person name="Israni S."/>
            <person name="Pitluck S."/>
            <person name="Brettin T."/>
            <person name="Bruce D."/>
            <person name="Han C."/>
            <person name="Tapia R."/>
            <person name="Gilna P."/>
            <person name="Kiss H."/>
            <person name="Schmutz J."/>
            <person name="Larimer F."/>
            <person name="Land M."/>
            <person name="Kyrpides N."/>
            <person name="Anderson I."/>
            <person name="Sanford R.A."/>
            <person name="Ritalahti K.M."/>
            <person name="Thomas H.S."/>
            <person name="Kirby J.R."/>
            <person name="Zhulin I.B."/>
            <person name="Loeffler F.E."/>
            <person name="Richardson P."/>
        </authorList>
    </citation>
    <scope>NUCLEOTIDE SEQUENCE</scope>
    <source>
        <strain evidence="1">2CP-C</strain>
    </source>
</reference>
<name>Q2IE32_ANADE</name>
<dbReference type="EMBL" id="CP000251">
    <property type="protein sequence ID" value="ABC82841.1"/>
    <property type="molecule type" value="Genomic_DNA"/>
</dbReference>